<feature type="non-terminal residue" evidence="1">
    <location>
        <position position="73"/>
    </location>
</feature>
<protein>
    <recommendedName>
        <fullName evidence="3">DUF4219 domain-containing protein</fullName>
    </recommendedName>
</protein>
<comment type="caution">
    <text evidence="1">The sequence shown here is derived from an EMBL/GenBank/DDBJ whole genome shotgun (WGS) entry which is preliminary data.</text>
</comment>
<gene>
    <name evidence="1" type="ORF">H0H81_011250</name>
</gene>
<sequence length="73" mass="8189">MSTSISNLVPIFSGVNWNDWSAKMEDFLGSQELWFYVKGINQKPAAVFDYETVEDAKGTSRNIPIHPAKNAPE</sequence>
<reference evidence="1" key="2">
    <citation type="submission" date="2021-10" db="EMBL/GenBank/DDBJ databases">
        <title>Phylogenomics reveals ancestral predisposition of the termite-cultivated fungus Termitomyces towards a domesticated lifestyle.</title>
        <authorList>
            <person name="Auxier B."/>
            <person name="Grum-Grzhimaylo A."/>
            <person name="Cardenas M.E."/>
            <person name="Lodge J.D."/>
            <person name="Laessoe T."/>
            <person name="Pedersen O."/>
            <person name="Smith M.E."/>
            <person name="Kuyper T.W."/>
            <person name="Franco-Molano E.A."/>
            <person name="Baroni T.J."/>
            <person name="Aanen D.K."/>
        </authorList>
    </citation>
    <scope>NUCLEOTIDE SEQUENCE</scope>
    <source>
        <strain evidence="1">D49</strain>
    </source>
</reference>
<evidence type="ECO:0008006" key="3">
    <source>
        <dbReference type="Google" id="ProtNLM"/>
    </source>
</evidence>
<accession>A0A9P7FMP9</accession>
<evidence type="ECO:0000313" key="2">
    <source>
        <dbReference type="Proteomes" id="UP000717328"/>
    </source>
</evidence>
<evidence type="ECO:0000313" key="1">
    <source>
        <dbReference type="EMBL" id="KAG5633081.1"/>
    </source>
</evidence>
<dbReference type="OrthoDB" id="3032860at2759"/>
<name>A0A9P7FMP9_9AGAR</name>
<dbReference type="Proteomes" id="UP000717328">
    <property type="component" value="Unassembled WGS sequence"/>
</dbReference>
<reference evidence="1" key="1">
    <citation type="submission" date="2021-02" db="EMBL/GenBank/DDBJ databases">
        <authorList>
            <person name="Nieuwenhuis M."/>
            <person name="Van De Peppel L.J.J."/>
        </authorList>
    </citation>
    <scope>NUCLEOTIDE SEQUENCE</scope>
    <source>
        <strain evidence="1">D49</strain>
    </source>
</reference>
<dbReference type="AlphaFoldDB" id="A0A9P7FMP9"/>
<dbReference type="EMBL" id="JABCKI010009483">
    <property type="protein sequence ID" value="KAG5633081.1"/>
    <property type="molecule type" value="Genomic_DNA"/>
</dbReference>
<organism evidence="1 2">
    <name type="scientific">Sphagnurus paluster</name>
    <dbReference type="NCBI Taxonomy" id="117069"/>
    <lineage>
        <taxon>Eukaryota</taxon>
        <taxon>Fungi</taxon>
        <taxon>Dikarya</taxon>
        <taxon>Basidiomycota</taxon>
        <taxon>Agaricomycotina</taxon>
        <taxon>Agaricomycetes</taxon>
        <taxon>Agaricomycetidae</taxon>
        <taxon>Agaricales</taxon>
        <taxon>Tricholomatineae</taxon>
        <taxon>Lyophyllaceae</taxon>
        <taxon>Sphagnurus</taxon>
    </lineage>
</organism>
<proteinExistence type="predicted"/>
<keyword evidence="2" id="KW-1185">Reference proteome</keyword>